<dbReference type="GO" id="GO:0006518">
    <property type="term" value="P:peptide metabolic process"/>
    <property type="evidence" value="ECO:0007669"/>
    <property type="project" value="TreeGrafter"/>
</dbReference>
<dbReference type="InterPro" id="IPR034148">
    <property type="entry name" value="NCBP2_RRM"/>
</dbReference>
<keyword evidence="12 20" id="KW-0694">RNA-binding</keyword>
<evidence type="ECO:0000256" key="1">
    <source>
        <dbReference type="ARBA" id="ARBA00004123"/>
    </source>
</evidence>
<dbReference type="GO" id="GO:0008380">
    <property type="term" value="P:RNA splicing"/>
    <property type="evidence" value="ECO:0007669"/>
    <property type="project" value="UniProtKB-KW"/>
</dbReference>
<name>A0A368G5F2_ANCCA</name>
<dbReference type="SUPFAM" id="SSF54928">
    <property type="entry name" value="RNA-binding domain, RBD"/>
    <property type="match status" value="1"/>
</dbReference>
<evidence type="ECO:0000259" key="22">
    <source>
        <dbReference type="PROSITE" id="PS50102"/>
    </source>
</evidence>
<comment type="subcellular location">
    <subcellularLocation>
        <location evidence="2">Mitochondrion</location>
    </subcellularLocation>
    <subcellularLocation>
        <location evidence="1">Nucleus</location>
    </subcellularLocation>
</comment>
<sequence>MYISRRLLRSFPACQTRHFFRKSTERAQDLAQGLFGDPQLKNPSSFSDLNKRVRADCMDIVKQIEVGSNERTTVKLFDDLSNTICKAADLVECVRQLHSDPMYTEAAQHSASDFCELVESLNTYTSLYHMLKRSKLTEADRLDDVDKRTIDLFLNEFEMSGVHLPDDKRAEFVRLSGEIFNASAKFQAGCDREVVISRYVCNRPQFSEVVKTYMMFCCKHLFRALKKQYSLPSTRIRSPSSNCIEPKKRKFIYTTFYRHNDEQEQELRKLVCYRDELAKLTGYTSYAHRAQDNALLGTYENAHDFLWGVIQACRPAAERELAILMDVQAQCDSYHGIIGEWDVHYLTEIYKERAYGTAHYREANKFLTLGNILTGFANLVNKLYGVRLEEQPIERGEMWHGHIIKLGVFDATDRFLGTVYLDIDRRTMKAVGDCHFTVRCSKELQDGSWQTPIVVLSLSICDGTDEYWKNLPVDLHRAENVFHELGHAMHSMLGRTKYQHVAGTRCPQDFSEIPSILMEYFFNDLTVMQSILRSPNGDCIALEDAACMSASRFAFSSLEIMQQASYALFDLELHGPDAALLLRENRITTTELFHTIVTKALPHLDRERDTAFQHRFHHLVQYGARYYSYLVARSAASLIWNSKFRDAPFSRSEGEKWAEVQSYGGGLPSSLLLKKMLGYSPSAMHFIDALKQETSHLANLGAVNVKPLNGMNPFDERVRARNAAKAEMFQLRHPEVGGNISEYRDQRFQGSLKEQDLALRTSTTLYIGNLSFYTSEDQLYELFNRAGEVKRVIMGLDRFKKSPCGFCFVIYYTRADTENAVRFLNRTMLDGRMIRVDYDAGFVEGRQYGRGKHGGQVRDEYREQYDPDRGGFGRIYQDRELKTNYV</sequence>
<dbReference type="InterPro" id="IPR045090">
    <property type="entry name" value="Pept_M3A_M3B"/>
</dbReference>
<dbReference type="InterPro" id="IPR024079">
    <property type="entry name" value="MetalloPept_cat_dom_sf"/>
</dbReference>
<keyword evidence="16" id="KW-0508">mRNA splicing</keyword>
<comment type="cofactor">
    <cofactor evidence="21">
        <name>Zn(2+)</name>
        <dbReference type="ChEBI" id="CHEBI:29105"/>
    </cofactor>
    <text evidence="21">Binds 1 zinc ion.</text>
</comment>
<dbReference type="Gene3D" id="3.40.390.10">
    <property type="entry name" value="Collagenase (Catalytic Domain)"/>
    <property type="match status" value="1"/>
</dbReference>
<dbReference type="FunFam" id="3.30.70.330:FF:000538">
    <property type="entry name" value="Nuclear cap-binding protein subunit 2"/>
    <property type="match status" value="1"/>
</dbReference>
<keyword evidence="9 21" id="KW-0378">Hydrolase</keyword>
<dbReference type="CDD" id="cd06457">
    <property type="entry name" value="M3A_MIP"/>
    <property type="match status" value="1"/>
</dbReference>
<keyword evidence="5" id="KW-0813">Transport</keyword>
<dbReference type="GO" id="GO:0051028">
    <property type="term" value="P:mRNA transport"/>
    <property type="evidence" value="ECO:0007669"/>
    <property type="project" value="UniProtKB-KW"/>
</dbReference>
<dbReference type="Pfam" id="PF00076">
    <property type="entry name" value="RRM_1"/>
    <property type="match status" value="1"/>
</dbReference>
<dbReference type="SUPFAM" id="SSF55486">
    <property type="entry name" value="Metalloproteases ('zincins'), catalytic domain"/>
    <property type="match status" value="1"/>
</dbReference>
<dbReference type="PANTHER" id="PTHR11804:SF79">
    <property type="entry name" value="MITOCHONDRIAL INTERMEDIATE PEPTIDASE"/>
    <property type="match status" value="1"/>
</dbReference>
<dbReference type="GO" id="GO:0004222">
    <property type="term" value="F:metalloendopeptidase activity"/>
    <property type="evidence" value="ECO:0007669"/>
    <property type="project" value="InterPro"/>
</dbReference>
<evidence type="ECO:0000256" key="21">
    <source>
        <dbReference type="RuleBase" id="RU003435"/>
    </source>
</evidence>
<dbReference type="EMBL" id="JOJR01000326">
    <property type="protein sequence ID" value="RCN39674.1"/>
    <property type="molecule type" value="Genomic_DNA"/>
</dbReference>
<dbReference type="GO" id="GO:0003723">
    <property type="term" value="F:RNA binding"/>
    <property type="evidence" value="ECO:0007669"/>
    <property type="project" value="UniProtKB-UniRule"/>
</dbReference>
<evidence type="ECO:0000256" key="5">
    <source>
        <dbReference type="ARBA" id="ARBA00022448"/>
    </source>
</evidence>
<gene>
    <name evidence="23" type="ORF">ANCCAN_14416</name>
</gene>
<evidence type="ECO:0000256" key="13">
    <source>
        <dbReference type="ARBA" id="ARBA00022946"/>
    </source>
</evidence>
<keyword evidence="17" id="KW-0539">Nucleus</keyword>
<evidence type="ECO:0000256" key="12">
    <source>
        <dbReference type="ARBA" id="ARBA00022884"/>
    </source>
</evidence>
<keyword evidence="6" id="KW-0507">mRNA processing</keyword>
<evidence type="ECO:0000313" key="24">
    <source>
        <dbReference type="Proteomes" id="UP000252519"/>
    </source>
</evidence>
<keyword evidence="8 21" id="KW-0479">Metal-binding</keyword>
<keyword evidence="13" id="KW-0809">Transit peptide</keyword>
<proteinExistence type="inferred from homology"/>
<dbReference type="PANTHER" id="PTHR11804">
    <property type="entry name" value="PROTEASE M3 THIMET OLIGOPEPTIDASE-RELATED"/>
    <property type="match status" value="1"/>
</dbReference>
<dbReference type="GO" id="GO:0006627">
    <property type="term" value="P:protein processing involved in protein targeting to mitochondrion"/>
    <property type="evidence" value="ECO:0007669"/>
    <property type="project" value="TreeGrafter"/>
</dbReference>
<keyword evidence="15" id="KW-0496">Mitochondrion</keyword>
<accession>A0A368G5F2</accession>
<dbReference type="InterPro" id="IPR012677">
    <property type="entry name" value="Nucleotide-bd_a/b_plait_sf"/>
</dbReference>
<dbReference type="STRING" id="29170.A0A368G5F2"/>
<evidence type="ECO:0000256" key="15">
    <source>
        <dbReference type="ARBA" id="ARBA00023128"/>
    </source>
</evidence>
<evidence type="ECO:0000256" key="2">
    <source>
        <dbReference type="ARBA" id="ARBA00004173"/>
    </source>
</evidence>
<keyword evidence="7 21" id="KW-0645">Protease</keyword>
<keyword evidence="24" id="KW-1185">Reference proteome</keyword>
<dbReference type="Proteomes" id="UP000252519">
    <property type="component" value="Unassembled WGS sequence"/>
</dbReference>
<dbReference type="AlphaFoldDB" id="A0A368G5F2"/>
<keyword evidence="11 21" id="KW-0862">Zinc</keyword>
<evidence type="ECO:0000256" key="4">
    <source>
        <dbReference type="ARBA" id="ARBA00019878"/>
    </source>
</evidence>
<dbReference type="InterPro" id="IPR001567">
    <property type="entry name" value="Pept_M3A_M3B_dom"/>
</dbReference>
<evidence type="ECO:0000256" key="17">
    <source>
        <dbReference type="ARBA" id="ARBA00023242"/>
    </source>
</evidence>
<dbReference type="Gene3D" id="3.30.70.330">
    <property type="match status" value="1"/>
</dbReference>
<dbReference type="GO" id="GO:0005739">
    <property type="term" value="C:mitochondrion"/>
    <property type="evidence" value="ECO:0007669"/>
    <property type="project" value="UniProtKB-SubCell"/>
</dbReference>
<evidence type="ECO:0000256" key="9">
    <source>
        <dbReference type="ARBA" id="ARBA00022801"/>
    </source>
</evidence>
<feature type="domain" description="RRM" evidence="22">
    <location>
        <begin position="763"/>
        <end position="841"/>
    </location>
</feature>
<evidence type="ECO:0000256" key="8">
    <source>
        <dbReference type="ARBA" id="ARBA00022723"/>
    </source>
</evidence>
<comment type="caution">
    <text evidence="23">The sequence shown here is derived from an EMBL/GenBank/DDBJ whole genome shotgun (WGS) entry which is preliminary data.</text>
</comment>
<dbReference type="Gene3D" id="1.10.1370.10">
    <property type="entry name" value="Neurolysin, domain 3"/>
    <property type="match status" value="1"/>
</dbReference>
<dbReference type="InterPro" id="IPR024077">
    <property type="entry name" value="Neurolysin/TOP_dom2"/>
</dbReference>
<evidence type="ECO:0000256" key="18">
    <source>
        <dbReference type="ARBA" id="ARBA00032288"/>
    </source>
</evidence>
<keyword evidence="14 21" id="KW-0482">Metalloprotease</keyword>
<dbReference type="InterPro" id="IPR000504">
    <property type="entry name" value="RRM_dom"/>
</dbReference>
<dbReference type="Pfam" id="PF01432">
    <property type="entry name" value="Peptidase_M3"/>
    <property type="match status" value="1"/>
</dbReference>
<dbReference type="GO" id="GO:0046872">
    <property type="term" value="F:metal ion binding"/>
    <property type="evidence" value="ECO:0007669"/>
    <property type="project" value="UniProtKB-UniRule"/>
</dbReference>
<dbReference type="GO" id="GO:0006397">
    <property type="term" value="P:mRNA processing"/>
    <property type="evidence" value="ECO:0007669"/>
    <property type="project" value="UniProtKB-KW"/>
</dbReference>
<evidence type="ECO:0000256" key="19">
    <source>
        <dbReference type="ARBA" id="ARBA00032996"/>
    </source>
</evidence>
<dbReference type="InterPro" id="IPR035979">
    <property type="entry name" value="RBD_domain_sf"/>
</dbReference>
<dbReference type="GO" id="GO:0006401">
    <property type="term" value="P:RNA catabolic process"/>
    <property type="evidence" value="ECO:0007669"/>
    <property type="project" value="UniProtKB-ARBA"/>
</dbReference>
<dbReference type="OrthoDB" id="17530at2759"/>
<evidence type="ECO:0000313" key="23">
    <source>
        <dbReference type="EMBL" id="RCN39674.1"/>
    </source>
</evidence>
<dbReference type="PROSITE" id="PS50102">
    <property type="entry name" value="RRM"/>
    <property type="match status" value="1"/>
</dbReference>
<dbReference type="InterPro" id="IPR033851">
    <property type="entry name" value="M3A_MIP"/>
</dbReference>
<evidence type="ECO:0000256" key="7">
    <source>
        <dbReference type="ARBA" id="ARBA00022670"/>
    </source>
</evidence>
<evidence type="ECO:0000256" key="10">
    <source>
        <dbReference type="ARBA" id="ARBA00022816"/>
    </source>
</evidence>
<evidence type="ECO:0000256" key="6">
    <source>
        <dbReference type="ARBA" id="ARBA00022664"/>
    </source>
</evidence>
<evidence type="ECO:0000256" key="16">
    <source>
        <dbReference type="ARBA" id="ARBA00023187"/>
    </source>
</evidence>
<organism evidence="23 24">
    <name type="scientific">Ancylostoma caninum</name>
    <name type="common">Dog hookworm</name>
    <dbReference type="NCBI Taxonomy" id="29170"/>
    <lineage>
        <taxon>Eukaryota</taxon>
        <taxon>Metazoa</taxon>
        <taxon>Ecdysozoa</taxon>
        <taxon>Nematoda</taxon>
        <taxon>Chromadorea</taxon>
        <taxon>Rhabditida</taxon>
        <taxon>Rhabditina</taxon>
        <taxon>Rhabditomorpha</taxon>
        <taxon>Strongyloidea</taxon>
        <taxon>Ancylostomatidae</taxon>
        <taxon>Ancylostomatinae</taxon>
        <taxon>Ancylostoma</taxon>
    </lineage>
</organism>
<dbReference type="SMART" id="SM00360">
    <property type="entry name" value="RRM"/>
    <property type="match status" value="1"/>
</dbReference>
<comment type="similarity">
    <text evidence="3 21">Belongs to the peptidase M3 family.</text>
</comment>
<dbReference type="CDD" id="cd12240">
    <property type="entry name" value="RRM_NCBP2"/>
    <property type="match status" value="1"/>
</dbReference>
<reference evidence="23 24" key="1">
    <citation type="submission" date="2014-10" db="EMBL/GenBank/DDBJ databases">
        <title>Draft genome of the hookworm Ancylostoma caninum.</title>
        <authorList>
            <person name="Mitreva M."/>
        </authorList>
    </citation>
    <scope>NUCLEOTIDE SEQUENCE [LARGE SCALE GENOMIC DNA]</scope>
    <source>
        <strain evidence="23 24">Baltimore</strain>
    </source>
</reference>
<evidence type="ECO:0000256" key="3">
    <source>
        <dbReference type="ARBA" id="ARBA00006040"/>
    </source>
</evidence>
<keyword evidence="10" id="KW-0509">mRNA transport</keyword>
<dbReference type="GO" id="GO:0005634">
    <property type="term" value="C:nucleus"/>
    <property type="evidence" value="ECO:0007669"/>
    <property type="project" value="UniProtKB-SubCell"/>
</dbReference>
<evidence type="ECO:0000256" key="20">
    <source>
        <dbReference type="PROSITE-ProRule" id="PRU00176"/>
    </source>
</evidence>
<evidence type="ECO:0000256" key="14">
    <source>
        <dbReference type="ARBA" id="ARBA00023049"/>
    </source>
</evidence>
<evidence type="ECO:0000256" key="11">
    <source>
        <dbReference type="ARBA" id="ARBA00022833"/>
    </source>
</evidence>
<protein>
    <recommendedName>
        <fullName evidence="4">Nuclear cap-binding protein subunit 2</fullName>
    </recommendedName>
    <alternativeName>
        <fullName evidence="19">20 kDa nuclear cap-binding protein</fullName>
    </alternativeName>
    <alternativeName>
        <fullName evidence="18">NCBP 20 kDa subunit</fullName>
    </alternativeName>
</protein>